<protein>
    <recommendedName>
        <fullName evidence="2">AB hydrolase-1 domain-containing protein</fullName>
    </recommendedName>
</protein>
<keyword evidence="4" id="KW-1185">Reference proteome</keyword>
<comment type="caution">
    <text evidence="3">The sequence shown here is derived from an EMBL/GenBank/DDBJ whole genome shotgun (WGS) entry which is preliminary data.</text>
</comment>
<organism evidence="3 4">
    <name type="scientific">Steccherinum ochraceum</name>
    <dbReference type="NCBI Taxonomy" id="92696"/>
    <lineage>
        <taxon>Eukaryota</taxon>
        <taxon>Fungi</taxon>
        <taxon>Dikarya</taxon>
        <taxon>Basidiomycota</taxon>
        <taxon>Agaricomycotina</taxon>
        <taxon>Agaricomycetes</taxon>
        <taxon>Polyporales</taxon>
        <taxon>Steccherinaceae</taxon>
        <taxon>Steccherinum</taxon>
    </lineage>
</organism>
<feature type="domain" description="AB hydrolase-1" evidence="2">
    <location>
        <begin position="88"/>
        <end position="325"/>
    </location>
</feature>
<dbReference type="OrthoDB" id="408373at2759"/>
<keyword evidence="1" id="KW-0472">Membrane</keyword>
<dbReference type="AlphaFoldDB" id="A0A4R0RD41"/>
<accession>A0A4R0RD41</accession>
<feature type="transmembrane region" description="Helical" evidence="1">
    <location>
        <begin position="12"/>
        <end position="33"/>
    </location>
</feature>
<gene>
    <name evidence="3" type="ORF">EIP91_001963</name>
</gene>
<evidence type="ECO:0000259" key="2">
    <source>
        <dbReference type="Pfam" id="PF00561"/>
    </source>
</evidence>
<dbReference type="Gene3D" id="3.40.50.1820">
    <property type="entry name" value="alpha/beta hydrolase"/>
    <property type="match status" value="1"/>
</dbReference>
<dbReference type="PRINTS" id="PR00111">
    <property type="entry name" value="ABHYDROLASE"/>
</dbReference>
<evidence type="ECO:0000313" key="3">
    <source>
        <dbReference type="EMBL" id="TCD65971.1"/>
    </source>
</evidence>
<sequence length="343" mass="37790">MMAHPTSLGFQCGTLTLLLVPAITFIIYFLTVFPHHPASLVIQPSLSSLSKDSRSWEIYAEDFFQGGAYVTFPYGRVRYWLMGPEDGPRIVLIHGLSIPAIIWQDVAPQLAANGYRVLLYDLYGRGYSDAPRTTYDTNLYVTQLALLMQYIGWEKTHVVGLSMGGGIGAAFCDQFPHLVSGKLALLASTGIVESNDLSRTSKFLSSPVMQTITSSHPFRLYLRHLANNATTIDDPIAELVRIQSAHLPGYNTAIASSIREGPIRSLAPVFVSLGRKTRKRGGKILLIWGTRDSVVPYHYAARVQALISESKLVTIDGAKHDLTLSHAGQVVKHLLAFFEADDE</sequence>
<keyword evidence="1" id="KW-1133">Transmembrane helix</keyword>
<dbReference type="InterPro" id="IPR050471">
    <property type="entry name" value="AB_hydrolase"/>
</dbReference>
<reference evidence="3 4" key="1">
    <citation type="submission" date="2018-11" db="EMBL/GenBank/DDBJ databases">
        <title>Genome assembly of Steccherinum ochraceum LE-BIN_3174, the white-rot fungus of the Steccherinaceae family (The Residual Polyporoid clade, Polyporales, Basidiomycota).</title>
        <authorList>
            <person name="Fedorova T.V."/>
            <person name="Glazunova O.A."/>
            <person name="Landesman E.O."/>
            <person name="Moiseenko K.V."/>
            <person name="Psurtseva N.V."/>
            <person name="Savinova O.S."/>
            <person name="Shakhova N.V."/>
            <person name="Tyazhelova T.V."/>
            <person name="Vasina D.V."/>
        </authorList>
    </citation>
    <scope>NUCLEOTIDE SEQUENCE [LARGE SCALE GENOMIC DNA]</scope>
    <source>
        <strain evidence="3 4">LE-BIN_3174</strain>
    </source>
</reference>
<dbReference type="InterPro" id="IPR000073">
    <property type="entry name" value="AB_hydrolase_1"/>
</dbReference>
<dbReference type="Proteomes" id="UP000292702">
    <property type="component" value="Unassembled WGS sequence"/>
</dbReference>
<keyword evidence="1" id="KW-0812">Transmembrane</keyword>
<dbReference type="PANTHER" id="PTHR43433:SF5">
    <property type="entry name" value="AB HYDROLASE-1 DOMAIN-CONTAINING PROTEIN"/>
    <property type="match status" value="1"/>
</dbReference>
<dbReference type="Pfam" id="PF00561">
    <property type="entry name" value="Abhydrolase_1"/>
    <property type="match status" value="1"/>
</dbReference>
<dbReference type="InterPro" id="IPR029058">
    <property type="entry name" value="AB_hydrolase_fold"/>
</dbReference>
<proteinExistence type="predicted"/>
<dbReference type="EMBL" id="RWJN01000155">
    <property type="protein sequence ID" value="TCD65971.1"/>
    <property type="molecule type" value="Genomic_DNA"/>
</dbReference>
<dbReference type="PANTHER" id="PTHR43433">
    <property type="entry name" value="HYDROLASE, ALPHA/BETA FOLD FAMILY PROTEIN"/>
    <property type="match status" value="1"/>
</dbReference>
<dbReference type="SUPFAM" id="SSF53474">
    <property type="entry name" value="alpha/beta-Hydrolases"/>
    <property type="match status" value="1"/>
</dbReference>
<evidence type="ECO:0000313" key="4">
    <source>
        <dbReference type="Proteomes" id="UP000292702"/>
    </source>
</evidence>
<name>A0A4R0RD41_9APHY</name>
<evidence type="ECO:0000256" key="1">
    <source>
        <dbReference type="SAM" id="Phobius"/>
    </source>
</evidence>
<dbReference type="STRING" id="92696.A0A4R0RD41"/>